<geneLocation type="plasmid" evidence="1">
    <name>p17-15-vir-like</name>
</geneLocation>
<sequence>MFVISIKKIFLKETTKHHFSSGVWGVTGTAVRSFDHEPSSALSKLATTGHRGELYKLAQKKIPEQNNALSMELTRGAIKMAEEQMAGHKKIGSISGTAPTQGELEKKFAMAAAQMGGPDITLSPASVITTMPLVTLISTNN</sequence>
<accession>A0A8B0SV59</accession>
<keyword evidence="1" id="KW-0614">Plasmid</keyword>
<dbReference type="AlphaFoldDB" id="A0A8B0SV59"/>
<proteinExistence type="predicted"/>
<reference evidence="1" key="1">
    <citation type="submission" date="2020-01" db="EMBL/GenBank/DDBJ databases">
        <authorList>
            <person name="Qin S."/>
        </authorList>
    </citation>
    <scope>NUCLEOTIDE SEQUENCE</scope>
    <source>
        <strain evidence="1">CVir17-16-YZ6g</strain>
        <plasmid evidence="1">p17-15-vir-like</plasmid>
    </source>
</reference>
<organism evidence="1">
    <name type="scientific">Klebsiella pneumoniae</name>
    <dbReference type="NCBI Taxonomy" id="573"/>
    <lineage>
        <taxon>Bacteria</taxon>
        <taxon>Pseudomonadati</taxon>
        <taxon>Pseudomonadota</taxon>
        <taxon>Gammaproteobacteria</taxon>
        <taxon>Enterobacterales</taxon>
        <taxon>Enterobacteriaceae</taxon>
        <taxon>Klebsiella/Raoultella group</taxon>
        <taxon>Klebsiella</taxon>
        <taxon>Klebsiella pneumoniae complex</taxon>
    </lineage>
</organism>
<evidence type="ECO:0000313" key="1">
    <source>
        <dbReference type="EMBL" id="QTX14921.1"/>
    </source>
</evidence>
<dbReference type="EMBL" id="MN956836">
    <property type="protein sequence ID" value="QTX14921.1"/>
    <property type="molecule type" value="Genomic_DNA"/>
</dbReference>
<name>A0A8B0SV59_KLEPN</name>
<protein>
    <submittedName>
        <fullName evidence="1">Uncharacterized protein</fullName>
    </submittedName>
</protein>